<feature type="coiled-coil region" evidence="1">
    <location>
        <begin position="64"/>
        <end position="91"/>
    </location>
</feature>
<accession>A0ABR9VGT3</accession>
<dbReference type="Pfam" id="PF04255">
    <property type="entry name" value="DUF433"/>
    <property type="match status" value="1"/>
</dbReference>
<proteinExistence type="predicted"/>
<reference evidence="2 3" key="1">
    <citation type="submission" date="2020-10" db="EMBL/GenBank/DDBJ databases">
        <authorList>
            <person name="Castelo-Branco R."/>
            <person name="Eusebio N."/>
            <person name="Adriana R."/>
            <person name="Vieira A."/>
            <person name="Brugerolle De Fraissinette N."/>
            <person name="Rezende De Castro R."/>
            <person name="Schneider M.P."/>
            <person name="Vasconcelos V."/>
            <person name="Leao P.N."/>
        </authorList>
    </citation>
    <scope>NUCLEOTIDE SEQUENCE [LARGE SCALE GENOMIC DNA]</scope>
    <source>
        <strain evidence="2 3">LEGE 00250</strain>
    </source>
</reference>
<evidence type="ECO:0000313" key="2">
    <source>
        <dbReference type="EMBL" id="MBE9237701.1"/>
    </source>
</evidence>
<keyword evidence="1" id="KW-0175">Coiled coil</keyword>
<dbReference type="InterPro" id="IPR007367">
    <property type="entry name" value="DUF433"/>
</dbReference>
<keyword evidence="3" id="KW-1185">Reference proteome</keyword>
<dbReference type="InterPro" id="IPR009057">
    <property type="entry name" value="Homeodomain-like_sf"/>
</dbReference>
<evidence type="ECO:0000313" key="3">
    <source>
        <dbReference type="Proteomes" id="UP000606776"/>
    </source>
</evidence>
<dbReference type="SUPFAM" id="SSF46689">
    <property type="entry name" value="Homeodomain-like"/>
    <property type="match status" value="1"/>
</dbReference>
<dbReference type="Gene3D" id="1.10.10.10">
    <property type="entry name" value="Winged helix-like DNA-binding domain superfamily/Winged helix DNA-binding domain"/>
    <property type="match status" value="1"/>
</dbReference>
<gene>
    <name evidence="2" type="ORF">IQ227_17120</name>
</gene>
<dbReference type="Proteomes" id="UP000606776">
    <property type="component" value="Unassembled WGS sequence"/>
</dbReference>
<evidence type="ECO:0000256" key="1">
    <source>
        <dbReference type="SAM" id="Coils"/>
    </source>
</evidence>
<dbReference type="InterPro" id="IPR036388">
    <property type="entry name" value="WH-like_DNA-bd_sf"/>
</dbReference>
<dbReference type="EMBL" id="JADEWB010000111">
    <property type="protein sequence ID" value="MBE9237701.1"/>
    <property type="molecule type" value="Genomic_DNA"/>
</dbReference>
<sequence length="112" mass="12914">MVLTIVTEPAPLETTKDGVVVIRNSRVTLDTIVAVFNQGSTPEEIVYRYPSLMLADVYAAIAFYLNHQEEVDSYLQQRQQQKQEVRQINESRFNAQDLRNRLLSRQANQKVC</sequence>
<dbReference type="RefSeq" id="WP_193943466.1">
    <property type="nucleotide sequence ID" value="NZ_JADEWB010000111.1"/>
</dbReference>
<dbReference type="PANTHER" id="PTHR34849">
    <property type="entry name" value="SSL5025 PROTEIN"/>
    <property type="match status" value="1"/>
</dbReference>
<protein>
    <submittedName>
        <fullName evidence="2">DUF433 domain-containing protein</fullName>
    </submittedName>
</protein>
<dbReference type="PANTHER" id="PTHR34849:SF1">
    <property type="entry name" value="SLR0770 PROTEIN"/>
    <property type="match status" value="1"/>
</dbReference>
<organism evidence="2 3">
    <name type="scientific">Sphaerospermopsis aphanizomenoides LEGE 00250</name>
    <dbReference type="NCBI Taxonomy" id="2777972"/>
    <lineage>
        <taxon>Bacteria</taxon>
        <taxon>Bacillati</taxon>
        <taxon>Cyanobacteriota</taxon>
        <taxon>Cyanophyceae</taxon>
        <taxon>Nostocales</taxon>
        <taxon>Aphanizomenonaceae</taxon>
        <taxon>Sphaerospermopsis</taxon>
        <taxon>Sphaerospermopsis aphanizomenoides</taxon>
    </lineage>
</organism>
<comment type="caution">
    <text evidence="2">The sequence shown here is derived from an EMBL/GenBank/DDBJ whole genome shotgun (WGS) entry which is preliminary data.</text>
</comment>
<name>A0ABR9VGT3_9CYAN</name>